<sequence>MGGMNVTWDIPTTSQMTPDPQPRFDHHPINRTPNSLIENPQTGLHLLLAVKRILQEAKELQSDPSHEYSAGPLENDIFEWHATIRGAPDTEFEGGLYHCRILLPSEYPFRPPSIMLLTPNGRFELNKKASFFTNYHEELWQPAWGVRTAIIGLQGFFPHKGESAVGVGALEYPISERKRLATLSREWYCPDCEQTNLQMLPDPPASAGSNAQSDSKPDNESTEKPTEVAEVKSEQAQIEPQQIETLAPPAIVTTDSSSTESTTRPTHTTPTINSPTPPTAVILQSPPESVPLATTSTHNHPRASQATRAARPSRPPIFLDLAIVSLVSIFIAILARRIL</sequence>
<keyword evidence="3" id="KW-1133">Transmembrane helix</keyword>
<feature type="domain" description="UBC core" evidence="4">
    <location>
        <begin position="48"/>
        <end position="200"/>
    </location>
</feature>
<keyword evidence="3" id="KW-0812">Transmembrane</keyword>
<evidence type="ECO:0000313" key="5">
    <source>
        <dbReference type="EMBL" id="KAB5594126.1"/>
    </source>
</evidence>
<feature type="region of interest" description="Disordered" evidence="2">
    <location>
        <begin position="1"/>
        <end position="25"/>
    </location>
</feature>
<evidence type="ECO:0000256" key="2">
    <source>
        <dbReference type="SAM" id="MobiDB-lite"/>
    </source>
</evidence>
<protein>
    <submittedName>
        <fullName evidence="5">Ubiquitin-conjugating enzyme E2</fullName>
    </submittedName>
</protein>
<keyword evidence="6" id="KW-1185">Reference proteome</keyword>
<keyword evidence="1" id="KW-0833">Ubl conjugation pathway</keyword>
<feature type="compositionally biased region" description="Polar residues" evidence="2">
    <location>
        <begin position="234"/>
        <end position="244"/>
    </location>
</feature>
<accession>A0A5N5QSH9</accession>
<dbReference type="PROSITE" id="PS50127">
    <property type="entry name" value="UBC_2"/>
    <property type="match status" value="1"/>
</dbReference>
<feature type="compositionally biased region" description="Low complexity" evidence="2">
    <location>
        <begin position="253"/>
        <end position="274"/>
    </location>
</feature>
<feature type="transmembrane region" description="Helical" evidence="3">
    <location>
        <begin position="317"/>
        <end position="335"/>
    </location>
</feature>
<reference evidence="5 6" key="1">
    <citation type="journal article" date="2019" name="Fungal Biol. Biotechnol.">
        <title>Draft genome sequence of fastidious pathogen Ceratobasidium theobromae, which causes vascular-streak dieback in Theobroma cacao.</title>
        <authorList>
            <person name="Ali S.S."/>
            <person name="Asman A."/>
            <person name="Shao J."/>
            <person name="Firmansyah A.P."/>
            <person name="Susilo A.W."/>
            <person name="Rosmana A."/>
            <person name="McMahon P."/>
            <person name="Junaid M."/>
            <person name="Guest D."/>
            <person name="Kheng T.Y."/>
            <person name="Meinhardt L.W."/>
            <person name="Bailey B.A."/>
        </authorList>
    </citation>
    <scope>NUCLEOTIDE SEQUENCE [LARGE SCALE GENOMIC DNA]</scope>
    <source>
        <strain evidence="5 6">CT2</strain>
    </source>
</reference>
<feature type="compositionally biased region" description="Polar residues" evidence="2">
    <location>
        <begin position="292"/>
        <end position="307"/>
    </location>
</feature>
<evidence type="ECO:0000259" key="4">
    <source>
        <dbReference type="PROSITE" id="PS50127"/>
    </source>
</evidence>
<evidence type="ECO:0000313" key="6">
    <source>
        <dbReference type="Proteomes" id="UP000383932"/>
    </source>
</evidence>
<dbReference type="CDD" id="cd23799">
    <property type="entry name" value="UBCc_UBE2J"/>
    <property type="match status" value="1"/>
</dbReference>
<dbReference type="Pfam" id="PF00179">
    <property type="entry name" value="UQ_con"/>
    <property type="match status" value="1"/>
</dbReference>
<dbReference type="SMART" id="SM00212">
    <property type="entry name" value="UBCc"/>
    <property type="match status" value="1"/>
</dbReference>
<name>A0A5N5QSH9_9AGAM</name>
<dbReference type="Gene3D" id="3.10.110.10">
    <property type="entry name" value="Ubiquitin Conjugating Enzyme"/>
    <property type="match status" value="1"/>
</dbReference>
<dbReference type="PANTHER" id="PTHR24067">
    <property type="entry name" value="UBIQUITIN-CONJUGATING ENZYME E2"/>
    <property type="match status" value="1"/>
</dbReference>
<organism evidence="5 6">
    <name type="scientific">Ceratobasidium theobromae</name>
    <dbReference type="NCBI Taxonomy" id="1582974"/>
    <lineage>
        <taxon>Eukaryota</taxon>
        <taxon>Fungi</taxon>
        <taxon>Dikarya</taxon>
        <taxon>Basidiomycota</taxon>
        <taxon>Agaricomycotina</taxon>
        <taxon>Agaricomycetes</taxon>
        <taxon>Cantharellales</taxon>
        <taxon>Ceratobasidiaceae</taxon>
        <taxon>Ceratobasidium</taxon>
    </lineage>
</organism>
<dbReference type="InterPro" id="IPR016135">
    <property type="entry name" value="UBQ-conjugating_enzyme/RWD"/>
</dbReference>
<comment type="caution">
    <text evidence="5">The sequence shown here is derived from an EMBL/GenBank/DDBJ whole genome shotgun (WGS) entry which is preliminary data.</text>
</comment>
<feature type="compositionally biased region" description="Basic and acidic residues" evidence="2">
    <location>
        <begin position="215"/>
        <end position="233"/>
    </location>
</feature>
<dbReference type="InterPro" id="IPR000608">
    <property type="entry name" value="UBC"/>
</dbReference>
<keyword evidence="3" id="KW-0472">Membrane</keyword>
<dbReference type="AlphaFoldDB" id="A0A5N5QSH9"/>
<evidence type="ECO:0000256" key="3">
    <source>
        <dbReference type="SAM" id="Phobius"/>
    </source>
</evidence>
<dbReference type="InterPro" id="IPR050113">
    <property type="entry name" value="Ub_conjugating_enzyme"/>
</dbReference>
<dbReference type="Proteomes" id="UP000383932">
    <property type="component" value="Unassembled WGS sequence"/>
</dbReference>
<dbReference type="FunFam" id="3.10.110.10:FF:000086">
    <property type="entry name" value="Ubiquitin-conjugating enzyme E2 J1"/>
    <property type="match status" value="1"/>
</dbReference>
<dbReference type="OrthoDB" id="1158011at2759"/>
<gene>
    <name evidence="5" type="ORF">CTheo_2463</name>
</gene>
<feature type="region of interest" description="Disordered" evidence="2">
    <location>
        <begin position="195"/>
        <end position="311"/>
    </location>
</feature>
<evidence type="ECO:0000256" key="1">
    <source>
        <dbReference type="ARBA" id="ARBA00022786"/>
    </source>
</evidence>
<dbReference type="SUPFAM" id="SSF54495">
    <property type="entry name" value="UBC-like"/>
    <property type="match status" value="1"/>
</dbReference>
<dbReference type="EMBL" id="SSOP01000025">
    <property type="protein sequence ID" value="KAB5594126.1"/>
    <property type="molecule type" value="Genomic_DNA"/>
</dbReference>
<proteinExistence type="predicted"/>